<comment type="caution">
    <text evidence="2">The sequence shown here is derived from an EMBL/GenBank/DDBJ whole genome shotgun (WGS) entry which is preliminary data.</text>
</comment>
<dbReference type="AlphaFoldDB" id="A0A2I0IF66"/>
<evidence type="ECO:0000256" key="1">
    <source>
        <dbReference type="SAM" id="MobiDB-lite"/>
    </source>
</evidence>
<evidence type="ECO:0000313" key="2">
    <source>
        <dbReference type="EMBL" id="PKI42433.1"/>
    </source>
</evidence>
<proteinExistence type="predicted"/>
<gene>
    <name evidence="2" type="ORF">CRG98_037164</name>
</gene>
<protein>
    <submittedName>
        <fullName evidence="2">Uncharacterized protein</fullName>
    </submittedName>
</protein>
<accession>A0A2I0IF66</accession>
<evidence type="ECO:0000313" key="3">
    <source>
        <dbReference type="Proteomes" id="UP000233551"/>
    </source>
</evidence>
<keyword evidence="3" id="KW-1185">Reference proteome</keyword>
<organism evidence="2 3">
    <name type="scientific">Punica granatum</name>
    <name type="common">Pomegranate</name>
    <dbReference type="NCBI Taxonomy" id="22663"/>
    <lineage>
        <taxon>Eukaryota</taxon>
        <taxon>Viridiplantae</taxon>
        <taxon>Streptophyta</taxon>
        <taxon>Embryophyta</taxon>
        <taxon>Tracheophyta</taxon>
        <taxon>Spermatophyta</taxon>
        <taxon>Magnoliopsida</taxon>
        <taxon>eudicotyledons</taxon>
        <taxon>Gunneridae</taxon>
        <taxon>Pentapetalae</taxon>
        <taxon>rosids</taxon>
        <taxon>malvids</taxon>
        <taxon>Myrtales</taxon>
        <taxon>Lythraceae</taxon>
        <taxon>Punica</taxon>
    </lineage>
</organism>
<name>A0A2I0IF66_PUNGR</name>
<dbReference type="EMBL" id="PGOL01003159">
    <property type="protein sequence ID" value="PKI42433.1"/>
    <property type="molecule type" value="Genomic_DNA"/>
</dbReference>
<reference evidence="2 3" key="1">
    <citation type="submission" date="2017-11" db="EMBL/GenBank/DDBJ databases">
        <title>De-novo sequencing of pomegranate (Punica granatum L.) genome.</title>
        <authorList>
            <person name="Akparov Z."/>
            <person name="Amiraslanov A."/>
            <person name="Hajiyeva S."/>
            <person name="Abbasov M."/>
            <person name="Kaur K."/>
            <person name="Hamwieh A."/>
            <person name="Solovyev V."/>
            <person name="Salamov A."/>
            <person name="Braich B."/>
            <person name="Kosarev P."/>
            <person name="Mahmoud A."/>
            <person name="Hajiyev E."/>
            <person name="Babayeva S."/>
            <person name="Izzatullayeva V."/>
            <person name="Mammadov A."/>
            <person name="Mammadov A."/>
            <person name="Sharifova S."/>
            <person name="Ojaghi J."/>
            <person name="Eynullazada K."/>
            <person name="Bayramov B."/>
            <person name="Abdulazimova A."/>
            <person name="Shahmuradov I."/>
        </authorList>
    </citation>
    <scope>NUCLEOTIDE SEQUENCE [LARGE SCALE GENOMIC DNA]</scope>
    <source>
        <strain evidence="3">cv. AG2017</strain>
        <tissue evidence="2">Leaf</tissue>
    </source>
</reference>
<dbReference type="Proteomes" id="UP000233551">
    <property type="component" value="Unassembled WGS sequence"/>
</dbReference>
<feature type="region of interest" description="Disordered" evidence="1">
    <location>
        <begin position="25"/>
        <end position="70"/>
    </location>
</feature>
<sequence>MLYNIRDDKVRGITSFGVGELPRESVRDKGTLGHPYGRHGRESPWPLRTTRASPTSKRVVPRHGMQIRTM</sequence>